<gene>
    <name evidence="2" type="ORF">CR194_05185</name>
</gene>
<dbReference type="Proteomes" id="UP000248214">
    <property type="component" value="Unassembled WGS sequence"/>
</dbReference>
<organism evidence="2 3">
    <name type="scientific">Salipaludibacillus keqinensis</name>
    <dbReference type="NCBI Taxonomy" id="2045207"/>
    <lineage>
        <taxon>Bacteria</taxon>
        <taxon>Bacillati</taxon>
        <taxon>Bacillota</taxon>
        <taxon>Bacilli</taxon>
        <taxon>Bacillales</taxon>
        <taxon>Bacillaceae</taxon>
    </lineage>
</organism>
<protein>
    <submittedName>
        <fullName evidence="2">Uncharacterized protein</fullName>
    </submittedName>
</protein>
<sequence length="233" mass="27873">MLEDFILIEWIDSLSVLIQAITAIVIAILTFYIFKIDNSRRKEESIKYYQERDKTRLFYILEFEEHLNKLKQIQMQIKHNFLNQIPYPHDSFSINEFFNLLKESEIKTNHNNIILEEYNKFFFSNNEDKESISKLHNEDFFEPFNEITPLGIKIKKECLRLEIETLPNVEIDLLSLQSIKKKLNTFPLSSHGFEILDLTETYFVLEDLKNDLEKLHKSLQTIKIENSKSIYLK</sequence>
<proteinExistence type="predicted"/>
<keyword evidence="1" id="KW-0472">Membrane</keyword>
<feature type="transmembrane region" description="Helical" evidence="1">
    <location>
        <begin position="16"/>
        <end position="34"/>
    </location>
</feature>
<comment type="caution">
    <text evidence="2">The sequence shown here is derived from an EMBL/GenBank/DDBJ whole genome shotgun (WGS) entry which is preliminary data.</text>
</comment>
<keyword evidence="3" id="KW-1185">Reference proteome</keyword>
<name>A0A323TJA3_9BACI</name>
<dbReference type="RefSeq" id="WP_110608551.1">
    <property type="nucleotide sequence ID" value="NZ_PDOD01000001.1"/>
</dbReference>
<dbReference type="EMBL" id="PDOD01000001">
    <property type="protein sequence ID" value="PYZ94918.1"/>
    <property type="molecule type" value="Genomic_DNA"/>
</dbReference>
<keyword evidence="1" id="KW-1133">Transmembrane helix</keyword>
<dbReference type="AlphaFoldDB" id="A0A323TJA3"/>
<reference evidence="2 3" key="1">
    <citation type="submission" date="2017-10" db="EMBL/GenBank/DDBJ databases">
        <title>Bacillus sp. nov., a halophilic bacterium isolated from a Keqin Lake.</title>
        <authorList>
            <person name="Wang H."/>
        </authorList>
    </citation>
    <scope>NUCLEOTIDE SEQUENCE [LARGE SCALE GENOMIC DNA]</scope>
    <source>
        <strain evidence="2 3">KQ-12</strain>
    </source>
</reference>
<keyword evidence="1" id="KW-0812">Transmembrane</keyword>
<evidence type="ECO:0000313" key="3">
    <source>
        <dbReference type="Proteomes" id="UP000248214"/>
    </source>
</evidence>
<accession>A0A323TJA3</accession>
<evidence type="ECO:0000313" key="2">
    <source>
        <dbReference type="EMBL" id="PYZ94918.1"/>
    </source>
</evidence>
<evidence type="ECO:0000256" key="1">
    <source>
        <dbReference type="SAM" id="Phobius"/>
    </source>
</evidence>